<proteinExistence type="predicted"/>
<sequence length="39" mass="4362">MLQLLLKLPYALTLMCNVRNTFYDFSPETGNIPDSLTAG</sequence>
<dbReference type="VEuPathDB" id="VectorBase:AQUA015035"/>
<organism evidence="1 2">
    <name type="scientific">Anopheles quadriannulatus</name>
    <name type="common">Mosquito</name>
    <dbReference type="NCBI Taxonomy" id="34691"/>
    <lineage>
        <taxon>Eukaryota</taxon>
        <taxon>Metazoa</taxon>
        <taxon>Ecdysozoa</taxon>
        <taxon>Arthropoda</taxon>
        <taxon>Hexapoda</taxon>
        <taxon>Insecta</taxon>
        <taxon>Pterygota</taxon>
        <taxon>Neoptera</taxon>
        <taxon>Endopterygota</taxon>
        <taxon>Diptera</taxon>
        <taxon>Nematocera</taxon>
        <taxon>Culicoidea</taxon>
        <taxon>Culicidae</taxon>
        <taxon>Anophelinae</taxon>
        <taxon>Anopheles</taxon>
    </lineage>
</organism>
<keyword evidence="2" id="KW-1185">Reference proteome</keyword>
<protein>
    <submittedName>
        <fullName evidence="1">Uncharacterized protein</fullName>
    </submittedName>
</protein>
<dbReference type="EnsemblMetazoa" id="AQUA015035-RA">
    <property type="protein sequence ID" value="AQUA015035-PA"/>
    <property type="gene ID" value="AQUA015035"/>
</dbReference>
<dbReference type="Proteomes" id="UP000076407">
    <property type="component" value="Unassembled WGS sequence"/>
</dbReference>
<name>A0A182XT87_ANOQN</name>
<evidence type="ECO:0000313" key="1">
    <source>
        <dbReference type="EnsemblMetazoa" id="AQUA015035-PA"/>
    </source>
</evidence>
<dbReference type="AlphaFoldDB" id="A0A182XT87"/>
<accession>A0A182XT87</accession>
<reference evidence="1" key="1">
    <citation type="submission" date="2020-05" db="UniProtKB">
        <authorList>
            <consortium name="EnsemblMetazoa"/>
        </authorList>
    </citation>
    <scope>IDENTIFICATION</scope>
    <source>
        <strain evidence="1">SANGQUA</strain>
    </source>
</reference>
<evidence type="ECO:0000313" key="2">
    <source>
        <dbReference type="Proteomes" id="UP000076407"/>
    </source>
</evidence>